<gene>
    <name evidence="9" type="ORF">CNLFYP112_02965</name>
</gene>
<feature type="transmembrane region" description="Helical" evidence="8">
    <location>
        <begin position="104"/>
        <end position="121"/>
    </location>
</feature>
<dbReference type="InterPro" id="IPR006741">
    <property type="entry name" value="AgrB"/>
</dbReference>
<evidence type="ECO:0000256" key="6">
    <source>
        <dbReference type="ARBA" id="ARBA00022989"/>
    </source>
</evidence>
<keyword evidence="6 8" id="KW-1133">Transmembrane helix</keyword>
<evidence type="ECO:0000256" key="2">
    <source>
        <dbReference type="ARBA" id="ARBA00022654"/>
    </source>
</evidence>
<dbReference type="GO" id="GO:0016020">
    <property type="term" value="C:membrane"/>
    <property type="evidence" value="ECO:0007669"/>
    <property type="project" value="InterPro"/>
</dbReference>
<dbReference type="GO" id="GO:0009372">
    <property type="term" value="P:quorum sensing"/>
    <property type="evidence" value="ECO:0007669"/>
    <property type="project" value="UniProtKB-KW"/>
</dbReference>
<dbReference type="GO" id="GO:0008233">
    <property type="term" value="F:peptidase activity"/>
    <property type="evidence" value="ECO:0007669"/>
    <property type="project" value="UniProtKB-KW"/>
</dbReference>
<evidence type="ECO:0000256" key="8">
    <source>
        <dbReference type="SAM" id="Phobius"/>
    </source>
</evidence>
<feature type="transmembrane region" description="Helical" evidence="8">
    <location>
        <begin position="165"/>
        <end position="184"/>
    </location>
</feature>
<evidence type="ECO:0000256" key="4">
    <source>
        <dbReference type="ARBA" id="ARBA00022692"/>
    </source>
</evidence>
<dbReference type="Pfam" id="PF04647">
    <property type="entry name" value="AgrB"/>
    <property type="match status" value="1"/>
</dbReference>
<keyword evidence="7 8" id="KW-0472">Membrane</keyword>
<accession>A0A6N2VW03</accession>
<evidence type="ECO:0000256" key="1">
    <source>
        <dbReference type="ARBA" id="ARBA00022475"/>
    </source>
</evidence>
<keyword evidence="5" id="KW-0378">Hydrolase</keyword>
<evidence type="ECO:0000256" key="3">
    <source>
        <dbReference type="ARBA" id="ARBA00022670"/>
    </source>
</evidence>
<dbReference type="GO" id="GO:0006508">
    <property type="term" value="P:proteolysis"/>
    <property type="evidence" value="ECO:0007669"/>
    <property type="project" value="UniProtKB-KW"/>
</dbReference>
<feature type="transmembrane region" description="Helical" evidence="8">
    <location>
        <begin position="142"/>
        <end position="159"/>
    </location>
</feature>
<evidence type="ECO:0000256" key="7">
    <source>
        <dbReference type="ARBA" id="ARBA00023136"/>
    </source>
</evidence>
<feature type="transmembrane region" description="Helical" evidence="8">
    <location>
        <begin position="35"/>
        <end position="60"/>
    </location>
</feature>
<dbReference type="SMART" id="SM00793">
    <property type="entry name" value="AgrB"/>
    <property type="match status" value="1"/>
</dbReference>
<protein>
    <submittedName>
        <fullName evidence="9">Putative accessory gene regulator protein</fullName>
    </submittedName>
</protein>
<feature type="transmembrane region" description="Helical" evidence="8">
    <location>
        <begin position="80"/>
        <end position="98"/>
    </location>
</feature>
<sequence>MKIEAEVCERLLRDKVIREEEKEIIQYGLHQGGVLFVNICTLMIVCTTMGCVIQGFWFLVYFWPLRIYAGGYHADTEKRCYFVSTLMEIVIFLIAHFFDFTRGMGVILITFTLMVIIFSMTPQDTENRRLSDKEKTVYKKKVNEILVFHIISFAMMYLIDKKEIWEIILLSEALMAFILIVGYMKEILNSKENENATTKAC</sequence>
<proteinExistence type="predicted"/>
<keyword evidence="2" id="KW-0673">Quorum sensing</keyword>
<dbReference type="AlphaFoldDB" id="A0A6N2VW03"/>
<keyword evidence="4 8" id="KW-0812">Transmembrane</keyword>
<name>A0A6N2VW03_9FIRM</name>
<organism evidence="9">
    <name type="scientific">[Clostridium] nexile</name>
    <dbReference type="NCBI Taxonomy" id="29361"/>
    <lineage>
        <taxon>Bacteria</taxon>
        <taxon>Bacillati</taxon>
        <taxon>Bacillota</taxon>
        <taxon>Clostridia</taxon>
        <taxon>Lachnospirales</taxon>
        <taxon>Lachnospiraceae</taxon>
        <taxon>Tyzzerella</taxon>
    </lineage>
</organism>
<evidence type="ECO:0000313" key="9">
    <source>
        <dbReference type="EMBL" id="VYT34534.1"/>
    </source>
</evidence>
<dbReference type="EMBL" id="CACRTG010000041">
    <property type="protein sequence ID" value="VYT34534.1"/>
    <property type="molecule type" value="Genomic_DNA"/>
</dbReference>
<evidence type="ECO:0000256" key="5">
    <source>
        <dbReference type="ARBA" id="ARBA00022801"/>
    </source>
</evidence>
<reference evidence="9" key="1">
    <citation type="submission" date="2019-11" db="EMBL/GenBank/DDBJ databases">
        <authorList>
            <person name="Feng L."/>
        </authorList>
    </citation>
    <scope>NUCLEOTIDE SEQUENCE</scope>
    <source>
        <strain evidence="9">CnexileLFYP112</strain>
    </source>
</reference>
<keyword evidence="1" id="KW-1003">Cell membrane</keyword>
<keyword evidence="3" id="KW-0645">Protease</keyword>